<dbReference type="AlphaFoldDB" id="A0A542DVB3"/>
<keyword evidence="3" id="KW-0808">Transferase</keyword>
<dbReference type="SUPFAM" id="SSF53067">
    <property type="entry name" value="Actin-like ATPase domain"/>
    <property type="match status" value="2"/>
</dbReference>
<dbReference type="GO" id="GO:0016301">
    <property type="term" value="F:kinase activity"/>
    <property type="evidence" value="ECO:0007669"/>
    <property type="project" value="UniProtKB-KW"/>
</dbReference>
<organism evidence="6 7">
    <name type="scientific">Lapillicoccus jejuensis</name>
    <dbReference type="NCBI Taxonomy" id="402171"/>
    <lineage>
        <taxon>Bacteria</taxon>
        <taxon>Bacillati</taxon>
        <taxon>Actinomycetota</taxon>
        <taxon>Actinomycetes</taxon>
        <taxon>Micrococcales</taxon>
        <taxon>Intrasporangiaceae</taxon>
        <taxon>Lapillicoccus</taxon>
    </lineage>
</organism>
<dbReference type="GO" id="GO:0042732">
    <property type="term" value="P:D-xylose metabolic process"/>
    <property type="evidence" value="ECO:0007669"/>
    <property type="project" value="UniProtKB-KW"/>
</dbReference>
<evidence type="ECO:0000313" key="6">
    <source>
        <dbReference type="EMBL" id="TQJ07039.1"/>
    </source>
</evidence>
<protein>
    <submittedName>
        <fullName evidence="6">Sugar (Pentulose or hexulose) kinase</fullName>
    </submittedName>
</protein>
<name>A0A542DVB3_9MICO</name>
<keyword evidence="7" id="KW-1185">Reference proteome</keyword>
<dbReference type="InterPro" id="IPR043129">
    <property type="entry name" value="ATPase_NBD"/>
</dbReference>
<evidence type="ECO:0000256" key="1">
    <source>
        <dbReference type="ARBA" id="ARBA00009156"/>
    </source>
</evidence>
<keyword evidence="2" id="KW-0859">Xylose metabolism</keyword>
<comment type="similarity">
    <text evidence="1">Belongs to the FGGY kinase family.</text>
</comment>
<keyword evidence="2" id="KW-0119">Carbohydrate metabolism</keyword>
<dbReference type="PANTHER" id="PTHR43095">
    <property type="entry name" value="SUGAR KINASE"/>
    <property type="match status" value="1"/>
</dbReference>
<dbReference type="InterPro" id="IPR050406">
    <property type="entry name" value="FGGY_Carb_Kinase"/>
</dbReference>
<evidence type="ECO:0000256" key="4">
    <source>
        <dbReference type="ARBA" id="ARBA00022777"/>
    </source>
</evidence>
<evidence type="ECO:0000256" key="2">
    <source>
        <dbReference type="ARBA" id="ARBA00022629"/>
    </source>
</evidence>
<dbReference type="InterPro" id="IPR018485">
    <property type="entry name" value="FGGY_C"/>
</dbReference>
<gene>
    <name evidence="6" type="ORF">FB458_0085</name>
</gene>
<dbReference type="EMBL" id="VFMN01000001">
    <property type="protein sequence ID" value="TQJ07039.1"/>
    <property type="molecule type" value="Genomic_DNA"/>
</dbReference>
<evidence type="ECO:0000313" key="7">
    <source>
        <dbReference type="Proteomes" id="UP000317893"/>
    </source>
</evidence>
<dbReference type="Gene3D" id="3.30.420.40">
    <property type="match status" value="2"/>
</dbReference>
<dbReference type="OrthoDB" id="9782710at2"/>
<dbReference type="Pfam" id="PF02782">
    <property type="entry name" value="FGGY_C"/>
    <property type="match status" value="1"/>
</dbReference>
<dbReference type="Proteomes" id="UP000317893">
    <property type="component" value="Unassembled WGS sequence"/>
</dbReference>
<accession>A0A542DVB3</accession>
<comment type="caution">
    <text evidence="6">The sequence shown here is derived from an EMBL/GenBank/DDBJ whole genome shotgun (WGS) entry which is preliminary data.</text>
</comment>
<dbReference type="PANTHER" id="PTHR43095:SF5">
    <property type="entry name" value="XYLULOSE KINASE"/>
    <property type="match status" value="1"/>
</dbReference>
<reference evidence="6 7" key="1">
    <citation type="submission" date="2019-06" db="EMBL/GenBank/DDBJ databases">
        <title>Sequencing the genomes of 1000 actinobacteria strains.</title>
        <authorList>
            <person name="Klenk H.-P."/>
        </authorList>
    </citation>
    <scope>NUCLEOTIDE SEQUENCE [LARGE SCALE GENOMIC DNA]</scope>
    <source>
        <strain evidence="6 7">DSM 18607</strain>
    </source>
</reference>
<evidence type="ECO:0000256" key="3">
    <source>
        <dbReference type="ARBA" id="ARBA00022679"/>
    </source>
</evidence>
<proteinExistence type="inferred from homology"/>
<keyword evidence="4 6" id="KW-0418">Kinase</keyword>
<feature type="domain" description="Carbohydrate kinase FGGY C-terminal" evidence="5">
    <location>
        <begin position="242"/>
        <end position="420"/>
    </location>
</feature>
<dbReference type="RefSeq" id="WP_141845795.1">
    <property type="nucleotide sequence ID" value="NZ_BAAAPR010000018.1"/>
</dbReference>
<evidence type="ECO:0000259" key="5">
    <source>
        <dbReference type="Pfam" id="PF02782"/>
    </source>
</evidence>
<sequence length="480" mass="48780">MPADGVALGVDLATATARCVAVDLRDGRVLASATSALATPRRGPGGASRQEATYAVVVTDLLARVVHELGPAAAGVDAVCATGTSGTVVAVDGAGRPLGDALLYDDLSGADLAARHGLPTGSMLARMAVALREHPDAARVVTAVDTVTAALVGRAVASDTSHLLKAGLDPVTRAWPSALGALGLERRVPDVVAPATVLGEVSPDVARRVGLRDGVVVVSGMTDGCTGQLSSGAVGLGDSVGVLGTTLVLKAVTDQRVDTPDGTVYSHHSPDRTWWPGGASNVGGGLLAGRRGDELARLDEAAAARGPAGVVCYPLPRTGERFPVADPSFAARWSGEPRDEVEAHRALLEGVAFVERLGLETLARLGAPTRHHVLAGGGSRSDAWNRVRAGVLAPVLAGGPVTVAPRASSAVGATLLAALALDPATDLPAVATRLLPPGHRVEPADWETDVLAASYDRFLGLLPDIHDPRPHPAEGTARHG</sequence>